<dbReference type="RefSeq" id="XP_040501449.1">
    <property type="nucleotide sequence ID" value="XM_040645515.1"/>
</dbReference>
<feature type="region of interest" description="Disordered" evidence="1">
    <location>
        <begin position="77"/>
        <end position="114"/>
    </location>
</feature>
<keyword evidence="2" id="KW-1185">Reference proteome</keyword>
<dbReference type="AlphaFoldDB" id="A0A8M1H591"/>
<sequence>MGASPAETPTSRALPRTPPRGGGARGRKSHSAGRRVRPGDARPGAARLVAGPGASLPPPIGHGVASRALGFAGRWRAGVCPQPASGSAQGGAPGGGGRRGGSGAWQVRRGGGGSAWQVWRARGGGAWQEPPAGRVAAPATDLTLDGNSSHPQRRKFLVGERSRGSQMKTEYTLIDEQDIPLVEGYSYENG</sequence>
<evidence type="ECO:0000313" key="3">
    <source>
        <dbReference type="RefSeq" id="XP_040501449.1"/>
    </source>
</evidence>
<name>A0A8M1H591_URSMA</name>
<dbReference type="GeneID" id="121106374"/>
<reference evidence="3" key="1">
    <citation type="submission" date="2025-08" db="UniProtKB">
        <authorList>
            <consortium name="RefSeq"/>
        </authorList>
    </citation>
    <scope>IDENTIFICATION</scope>
    <source>
        <tissue evidence="3">Whole blood</tissue>
    </source>
</reference>
<accession>A0A8M1H591</accession>
<organism evidence="2 3">
    <name type="scientific">Ursus maritimus</name>
    <name type="common">Polar bear</name>
    <name type="synonym">Thalarctos maritimus</name>
    <dbReference type="NCBI Taxonomy" id="29073"/>
    <lineage>
        <taxon>Eukaryota</taxon>
        <taxon>Metazoa</taxon>
        <taxon>Chordata</taxon>
        <taxon>Craniata</taxon>
        <taxon>Vertebrata</taxon>
        <taxon>Euteleostomi</taxon>
        <taxon>Mammalia</taxon>
        <taxon>Eutheria</taxon>
        <taxon>Laurasiatheria</taxon>
        <taxon>Carnivora</taxon>
        <taxon>Caniformia</taxon>
        <taxon>Ursidae</taxon>
        <taxon>Ursus</taxon>
    </lineage>
</organism>
<dbReference type="Proteomes" id="UP000261680">
    <property type="component" value="Unplaced"/>
</dbReference>
<gene>
    <name evidence="3" type="primary">LOC121106374</name>
</gene>
<proteinExistence type="predicted"/>
<feature type="compositionally biased region" description="Basic residues" evidence="1">
    <location>
        <begin position="25"/>
        <end position="36"/>
    </location>
</feature>
<protein>
    <submittedName>
        <fullName evidence="3">Translation initiation factor IF-2-like</fullName>
    </submittedName>
</protein>
<feature type="region of interest" description="Disordered" evidence="1">
    <location>
        <begin position="1"/>
        <end position="65"/>
    </location>
</feature>
<feature type="compositionally biased region" description="Gly residues" evidence="1">
    <location>
        <begin position="88"/>
        <end position="114"/>
    </location>
</feature>
<dbReference type="KEGG" id="umr:121106374"/>
<evidence type="ECO:0000313" key="2">
    <source>
        <dbReference type="Proteomes" id="UP000261680"/>
    </source>
</evidence>
<evidence type="ECO:0000256" key="1">
    <source>
        <dbReference type="SAM" id="MobiDB-lite"/>
    </source>
</evidence>